<dbReference type="EMBL" id="BGPR01140549">
    <property type="protein sequence ID" value="GBN66759.1"/>
    <property type="molecule type" value="Genomic_DNA"/>
</dbReference>
<dbReference type="PANTHER" id="PTHR46585:SF1">
    <property type="entry name" value="CHROMO DOMAIN-CONTAINING PROTEIN"/>
    <property type="match status" value="1"/>
</dbReference>
<dbReference type="OrthoDB" id="6420627at2759"/>
<evidence type="ECO:0000313" key="2">
    <source>
        <dbReference type="Proteomes" id="UP000499080"/>
    </source>
</evidence>
<keyword evidence="2" id="KW-1185">Reference proteome</keyword>
<sequence length="99" mass="11782">MNKDKMVENSLEKFYKNLEEPASFAGLNALSRAVRNRIKTKDIKKWLETEESYTLHKAVRRKFKRNRVIVGGIDEQFQADLLDMQFLSKYNSEYKYLLT</sequence>
<proteinExistence type="predicted"/>
<gene>
    <name evidence="1" type="ORF">AVEN_169118_1</name>
</gene>
<protein>
    <submittedName>
        <fullName evidence="1">Uncharacterized protein</fullName>
    </submittedName>
</protein>
<evidence type="ECO:0000313" key="1">
    <source>
        <dbReference type="EMBL" id="GBN66759.1"/>
    </source>
</evidence>
<accession>A0A4Y2QUC0</accession>
<dbReference type="PANTHER" id="PTHR46585">
    <property type="entry name" value="INTEGRASE CORE DOMAIN CONTAINING PROTEIN"/>
    <property type="match status" value="1"/>
</dbReference>
<reference evidence="1 2" key="1">
    <citation type="journal article" date="2019" name="Sci. Rep.">
        <title>Orb-weaving spider Araneus ventricosus genome elucidates the spidroin gene catalogue.</title>
        <authorList>
            <person name="Kono N."/>
            <person name="Nakamura H."/>
            <person name="Ohtoshi R."/>
            <person name="Moran D.A.P."/>
            <person name="Shinohara A."/>
            <person name="Yoshida Y."/>
            <person name="Fujiwara M."/>
            <person name="Mori M."/>
            <person name="Tomita M."/>
            <person name="Arakawa K."/>
        </authorList>
    </citation>
    <scope>NUCLEOTIDE SEQUENCE [LARGE SCALE GENOMIC DNA]</scope>
</reference>
<organism evidence="1 2">
    <name type="scientific">Araneus ventricosus</name>
    <name type="common">Orbweaver spider</name>
    <name type="synonym">Epeira ventricosa</name>
    <dbReference type="NCBI Taxonomy" id="182803"/>
    <lineage>
        <taxon>Eukaryota</taxon>
        <taxon>Metazoa</taxon>
        <taxon>Ecdysozoa</taxon>
        <taxon>Arthropoda</taxon>
        <taxon>Chelicerata</taxon>
        <taxon>Arachnida</taxon>
        <taxon>Araneae</taxon>
        <taxon>Araneomorphae</taxon>
        <taxon>Entelegynae</taxon>
        <taxon>Araneoidea</taxon>
        <taxon>Araneidae</taxon>
        <taxon>Araneus</taxon>
    </lineage>
</organism>
<dbReference type="AlphaFoldDB" id="A0A4Y2QUC0"/>
<comment type="caution">
    <text evidence="1">The sequence shown here is derived from an EMBL/GenBank/DDBJ whole genome shotgun (WGS) entry which is preliminary data.</text>
</comment>
<name>A0A4Y2QUC0_ARAVE</name>
<dbReference type="Proteomes" id="UP000499080">
    <property type="component" value="Unassembled WGS sequence"/>
</dbReference>